<dbReference type="EMBL" id="JABFOR010000011">
    <property type="protein sequence ID" value="NOJ71125.1"/>
    <property type="molecule type" value="Genomic_DNA"/>
</dbReference>
<comment type="caution">
    <text evidence="4">The sequence shown here is derived from an EMBL/GenBank/DDBJ whole genome shotgun (WGS) entry which is preliminary data.</text>
</comment>
<dbReference type="SUPFAM" id="SSF54506">
    <property type="entry name" value="Diaminopimelate epimerase-like"/>
    <property type="match status" value="1"/>
</dbReference>
<dbReference type="PANTHER" id="PTHR13774">
    <property type="entry name" value="PHENAZINE BIOSYNTHESIS PROTEIN"/>
    <property type="match status" value="1"/>
</dbReference>
<dbReference type="NCBIfam" id="TIGR00654">
    <property type="entry name" value="PhzF_family"/>
    <property type="match status" value="1"/>
</dbReference>
<evidence type="ECO:0000256" key="2">
    <source>
        <dbReference type="ARBA" id="ARBA00023235"/>
    </source>
</evidence>
<evidence type="ECO:0000256" key="3">
    <source>
        <dbReference type="PIRSR" id="PIRSR016184-1"/>
    </source>
</evidence>
<dbReference type="GO" id="GO:0016853">
    <property type="term" value="F:isomerase activity"/>
    <property type="evidence" value="ECO:0007669"/>
    <property type="project" value="UniProtKB-KW"/>
</dbReference>
<dbReference type="PANTHER" id="PTHR13774:SF17">
    <property type="entry name" value="PHENAZINE BIOSYNTHESIS-LIKE DOMAIN-CONTAINING PROTEIN"/>
    <property type="match status" value="1"/>
</dbReference>
<proteinExistence type="inferred from homology"/>
<reference evidence="4 5" key="1">
    <citation type="submission" date="2020-05" db="EMBL/GenBank/DDBJ databases">
        <title>Whole genome sequencing and identification of novel metabolites from Paenibacillus alvei strain JR949.</title>
        <authorList>
            <person name="Rajendhran J."/>
            <person name="Sree Pranav P."/>
            <person name="Mahalakshmi B."/>
            <person name="Karthikeyan R."/>
        </authorList>
    </citation>
    <scope>NUCLEOTIDE SEQUENCE [LARGE SCALE GENOMIC DNA]</scope>
    <source>
        <strain evidence="4 5">JR949</strain>
    </source>
</reference>
<dbReference type="PIRSF" id="PIRSF016184">
    <property type="entry name" value="PhzC_PhzF"/>
    <property type="match status" value="1"/>
</dbReference>
<sequence>MDMKVYIVDAFTDAPFRGNPAAVCLVEQEWNETLMQHIASEMNLSETAFVHIAPEGDRHILGLRWFTPEVEVDLCGHATLATAHVLRQCGIARGKSISFDTLSGILHAEYKEGGDKCEITLDFPASMLTPVDDEALCIRLEVALGCSIHEVFRSRNELVAAVDSEQTVRELQPNWEQLKACGHEEIGVLVTALADESAHEGIDFVSRCFFPRLGVNEDPVTGSAHCTTGPYWGAKLGKSSLVGRQCSAREGIVKLKLQEKHVQLTGTAVSIMEGQFTFSSLSI</sequence>
<dbReference type="Proteomes" id="UP000552038">
    <property type="component" value="Unassembled WGS sequence"/>
</dbReference>
<evidence type="ECO:0000313" key="5">
    <source>
        <dbReference type="Proteomes" id="UP000552038"/>
    </source>
</evidence>
<dbReference type="Gene3D" id="3.10.310.10">
    <property type="entry name" value="Diaminopimelate Epimerase, Chain A, domain 1"/>
    <property type="match status" value="2"/>
</dbReference>
<dbReference type="AlphaFoldDB" id="A0AAP7DIP8"/>
<protein>
    <submittedName>
        <fullName evidence="4">PhzF family phenazine biosynthesis protein</fullName>
    </submittedName>
</protein>
<dbReference type="Pfam" id="PF02567">
    <property type="entry name" value="PhzC-PhzF"/>
    <property type="match status" value="1"/>
</dbReference>
<organism evidence="4 5">
    <name type="scientific">Paenibacillus alvei</name>
    <name type="common">Bacillus alvei</name>
    <dbReference type="NCBI Taxonomy" id="44250"/>
    <lineage>
        <taxon>Bacteria</taxon>
        <taxon>Bacillati</taxon>
        <taxon>Bacillota</taxon>
        <taxon>Bacilli</taxon>
        <taxon>Bacillales</taxon>
        <taxon>Paenibacillaceae</taxon>
        <taxon>Paenibacillus</taxon>
    </lineage>
</organism>
<gene>
    <name evidence="4" type="ORF">HMI46_11220</name>
</gene>
<evidence type="ECO:0000313" key="4">
    <source>
        <dbReference type="EMBL" id="NOJ71125.1"/>
    </source>
</evidence>
<name>A0AAP7DIP8_PAEAL</name>
<feature type="active site" evidence="3">
    <location>
        <position position="46"/>
    </location>
</feature>
<keyword evidence="2" id="KW-0413">Isomerase</keyword>
<evidence type="ECO:0000256" key="1">
    <source>
        <dbReference type="ARBA" id="ARBA00008270"/>
    </source>
</evidence>
<dbReference type="InterPro" id="IPR003719">
    <property type="entry name" value="Phenazine_PhzF-like"/>
</dbReference>
<accession>A0AAP7DIP8</accession>
<comment type="similarity">
    <text evidence="1">Belongs to the PhzF family.</text>
</comment>
<dbReference type="GO" id="GO:0005737">
    <property type="term" value="C:cytoplasm"/>
    <property type="evidence" value="ECO:0007669"/>
    <property type="project" value="TreeGrafter"/>
</dbReference>